<dbReference type="Proteomes" id="UP001384579">
    <property type="component" value="Unassembled WGS sequence"/>
</dbReference>
<name>A0ABU8YPZ1_9CYAN</name>
<protein>
    <submittedName>
        <fullName evidence="1">Uncharacterized protein</fullName>
    </submittedName>
</protein>
<reference evidence="1 2" key="1">
    <citation type="journal article" date="2020" name="Harmful Algae">
        <title>Molecular and morphological characterization of a novel dihydroanatoxin-a producing Microcoleus species (cyanobacteria) from the Russian River, California, USA.</title>
        <authorList>
            <person name="Conklin K.Y."/>
            <person name="Stancheva R."/>
            <person name="Otten T.G."/>
            <person name="Fadness R."/>
            <person name="Boyer G.L."/>
            <person name="Read B."/>
            <person name="Zhang X."/>
            <person name="Sheath R.G."/>
        </authorList>
    </citation>
    <scope>NUCLEOTIDE SEQUENCE [LARGE SCALE GENOMIC DNA]</scope>
    <source>
        <strain evidence="1 2">PTRS2</strain>
    </source>
</reference>
<evidence type="ECO:0000313" key="1">
    <source>
        <dbReference type="EMBL" id="MEK0186495.1"/>
    </source>
</evidence>
<sequence length="300" mass="32682">MSKVTPSWFKLPSINIGEIADSIKKAVVKGIKGELIGSLVNYVKTLFGKVKSAFGGQLKSVIKVGSKILGTLDTTPAGQGLRLFGVVSGILIGGATLAGAGPEVITGMLRISQLLYSLNLKETDEQINQQIEGSITSFYSEAGQAFGTGLASFVTGGVFQLPRVQIDLTKISILWRGLNEEARSQMLSQLKNLARTAFFTGLRMMVKIFYRDTRKWLKTLAKKNPDHPLIKLIPGGAKAVELWGSGGESWSVSLYVQKEIQKIQENKSTKNIGFFLEQATESFGEGLQEFLPQLVRQPIT</sequence>
<gene>
    <name evidence="1" type="ORF">WMG39_16795</name>
</gene>
<proteinExistence type="predicted"/>
<comment type="caution">
    <text evidence="1">The sequence shown here is derived from an EMBL/GenBank/DDBJ whole genome shotgun (WGS) entry which is preliminary data.</text>
</comment>
<keyword evidence="2" id="KW-1185">Reference proteome</keyword>
<organism evidence="1 2">
    <name type="scientific">Microcoleus anatoxicus PTRS2</name>
    <dbReference type="NCBI Taxonomy" id="2705321"/>
    <lineage>
        <taxon>Bacteria</taxon>
        <taxon>Bacillati</taxon>
        <taxon>Cyanobacteriota</taxon>
        <taxon>Cyanophyceae</taxon>
        <taxon>Oscillatoriophycideae</taxon>
        <taxon>Oscillatoriales</taxon>
        <taxon>Microcoleaceae</taxon>
        <taxon>Microcoleus</taxon>
        <taxon>Microcoleus anatoxicus</taxon>
    </lineage>
</organism>
<dbReference type="RefSeq" id="WP_340541623.1">
    <property type="nucleotide sequence ID" value="NZ_JBBLXS010000222.1"/>
</dbReference>
<dbReference type="EMBL" id="JBBLXS010000222">
    <property type="protein sequence ID" value="MEK0186495.1"/>
    <property type="molecule type" value="Genomic_DNA"/>
</dbReference>
<accession>A0ABU8YPZ1</accession>
<evidence type="ECO:0000313" key="2">
    <source>
        <dbReference type="Proteomes" id="UP001384579"/>
    </source>
</evidence>